<evidence type="ECO:0000256" key="1">
    <source>
        <dbReference type="PROSITE-ProRule" id="PRU00284"/>
    </source>
</evidence>
<dbReference type="Gene3D" id="1.10.287.950">
    <property type="entry name" value="Methyl-accepting chemotaxis protein"/>
    <property type="match status" value="1"/>
</dbReference>
<evidence type="ECO:0000313" key="4">
    <source>
        <dbReference type="Proteomes" id="UP000282837"/>
    </source>
</evidence>
<dbReference type="GO" id="GO:0007165">
    <property type="term" value="P:signal transduction"/>
    <property type="evidence" value="ECO:0007669"/>
    <property type="project" value="UniProtKB-KW"/>
</dbReference>
<dbReference type="RefSeq" id="WP_127707121.1">
    <property type="nucleotide sequence ID" value="NZ_SACO01000003.1"/>
</dbReference>
<gene>
    <name evidence="3" type="ORF">EOE18_05760</name>
</gene>
<dbReference type="OrthoDB" id="5292315at2"/>
<proteinExistence type="predicted"/>
<accession>A0A3S2X5M6</accession>
<keyword evidence="1" id="KW-0807">Transducer</keyword>
<name>A0A3S2X5M6_9SPHN</name>
<dbReference type="EMBL" id="SACO01000003">
    <property type="protein sequence ID" value="RVU06329.1"/>
    <property type="molecule type" value="Genomic_DNA"/>
</dbReference>
<dbReference type="PROSITE" id="PS50111">
    <property type="entry name" value="CHEMOTAXIS_TRANSDUC_2"/>
    <property type="match status" value="1"/>
</dbReference>
<keyword evidence="4" id="KW-1185">Reference proteome</keyword>
<reference evidence="3 4" key="1">
    <citation type="submission" date="2019-01" db="EMBL/GenBank/DDBJ databases">
        <authorList>
            <person name="Chen W.-M."/>
        </authorList>
    </citation>
    <scope>NUCLEOTIDE SEQUENCE [LARGE SCALE GENOMIC DNA]</scope>
    <source>
        <strain evidence="3 4">FSY-9</strain>
    </source>
</reference>
<evidence type="ECO:0000259" key="2">
    <source>
        <dbReference type="PROSITE" id="PS50111"/>
    </source>
</evidence>
<dbReference type="SUPFAM" id="SSF58104">
    <property type="entry name" value="Methyl-accepting chemotaxis protein (MCP) signaling domain"/>
    <property type="match status" value="1"/>
</dbReference>
<comment type="caution">
    <text evidence="3">The sequence shown here is derived from an EMBL/GenBank/DDBJ whole genome shotgun (WGS) entry which is preliminary data.</text>
</comment>
<organism evidence="3 4">
    <name type="scientific">Novosphingobium umbonatum</name>
    <dbReference type="NCBI Taxonomy" id="1908524"/>
    <lineage>
        <taxon>Bacteria</taxon>
        <taxon>Pseudomonadati</taxon>
        <taxon>Pseudomonadota</taxon>
        <taxon>Alphaproteobacteria</taxon>
        <taxon>Sphingomonadales</taxon>
        <taxon>Sphingomonadaceae</taxon>
        <taxon>Novosphingobium</taxon>
    </lineage>
</organism>
<feature type="domain" description="Methyl-accepting transducer" evidence="2">
    <location>
        <begin position="121"/>
        <end position="227"/>
    </location>
</feature>
<sequence length="372" mass="41308">MGWLSRLVNGWWRQQGPQGDDTPEPEPVVMIVAPPEPDNLVELNPPGGRIHRIHPATMALVEEMSSYAEFVEVMQRHLHNVCNETQDAAENILGQALDVEGSVSDLVRHVSTTMQSDQFVEAAETLQISVDAGRGIISDLIHQHHTTQREIRDSISTMHMLSDKMKSHLREIEDIRRYTDLLAINARIRIAGLGSNTGLEVIAEEIRELSSNTGALAQNLRSELGEMDRLISEDLLARVTGQELADEARARDLQDSFESLSNHMSMLSRMQEELLTEVHLRGEAVRDPLNTLCGSIQFQDVARQQLEQVGRALNMISDHFVALSNAIIHDDAPPDSSIATCLSNILENYVMEQQRAAHVGGASAAAPRIELF</sequence>
<dbReference type="GO" id="GO:0016020">
    <property type="term" value="C:membrane"/>
    <property type="evidence" value="ECO:0007669"/>
    <property type="project" value="InterPro"/>
</dbReference>
<evidence type="ECO:0000313" key="3">
    <source>
        <dbReference type="EMBL" id="RVU06329.1"/>
    </source>
</evidence>
<dbReference type="AlphaFoldDB" id="A0A3S2X5M6"/>
<dbReference type="InterPro" id="IPR004089">
    <property type="entry name" value="MCPsignal_dom"/>
</dbReference>
<dbReference type="Proteomes" id="UP000282837">
    <property type="component" value="Unassembled WGS sequence"/>
</dbReference>
<protein>
    <submittedName>
        <fullName evidence="3">Methyl-accepting chemotaxis protein</fullName>
    </submittedName>
</protein>